<comment type="caution">
    <text evidence="1">The sequence shown here is derived from an EMBL/GenBank/DDBJ whole genome shotgun (WGS) entry which is preliminary data.</text>
</comment>
<dbReference type="PATRIC" id="fig|1705578.3.peg.1210"/>
<reference evidence="2 4" key="2">
    <citation type="journal article" date="2016" name="Front. Microbiol.">
        <title>Industrial Acetogenic Biocatalysts: A Comparative Metabolic and Genomic Analysis.</title>
        <authorList>
            <person name="Bengelsdorf F."/>
            <person name="Poehlein A."/>
            <person name="Sonja S."/>
            <person name="Erz C."/>
            <person name="Hummel T."/>
            <person name="Hoffmeister S."/>
            <person name="Daniel R."/>
            <person name="Durre P."/>
        </authorList>
    </citation>
    <scope>NUCLEOTIDE SEQUENCE [LARGE SCALE GENOMIC DNA]</scope>
    <source>
        <strain evidence="2 4">PTA-10522</strain>
    </source>
</reference>
<name>A0A166SMP0_9CLOT</name>
<gene>
    <name evidence="2" type="ORF">CLCOS_35770</name>
    <name evidence="1" type="ORF">WX73_00823</name>
</gene>
<dbReference type="Proteomes" id="UP000093694">
    <property type="component" value="Unassembled WGS sequence"/>
</dbReference>
<dbReference type="RefSeq" id="WP_013240056.1">
    <property type="nucleotide sequence ID" value="NZ_LITQ01000019.1"/>
</dbReference>
<evidence type="ECO:0000313" key="4">
    <source>
        <dbReference type="Proteomes" id="UP000093694"/>
    </source>
</evidence>
<evidence type="ECO:0000313" key="3">
    <source>
        <dbReference type="Proteomes" id="UP000077384"/>
    </source>
</evidence>
<protein>
    <submittedName>
        <fullName evidence="1">Topology modulation protein</fullName>
    </submittedName>
</protein>
<dbReference type="EMBL" id="LITQ01000019">
    <property type="protein sequence ID" value="OAA92531.1"/>
    <property type="molecule type" value="Genomic_DNA"/>
</dbReference>
<accession>A0A166SMP0</accession>
<reference evidence="1 3" key="1">
    <citation type="journal article" date="2015" name="Biotechnol. Bioeng.">
        <title>Genome sequence and phenotypic characterization of Caulobacter segnis.</title>
        <authorList>
            <person name="Patel S."/>
            <person name="Fletcher B."/>
            <person name="Scott D.C."/>
            <person name="Ely B."/>
        </authorList>
    </citation>
    <scope>NUCLEOTIDE SEQUENCE [LARGE SCALE GENOMIC DNA]</scope>
    <source>
        <strain evidence="1 3">PS02</strain>
    </source>
</reference>
<dbReference type="EMBL" id="LROR01000077">
    <property type="protein sequence ID" value="OBR91289.1"/>
    <property type="molecule type" value="Genomic_DNA"/>
</dbReference>
<evidence type="ECO:0000313" key="1">
    <source>
        <dbReference type="EMBL" id="OAA92531.1"/>
    </source>
</evidence>
<organism evidence="1 3">
    <name type="scientific">Clostridium coskatii</name>
    <dbReference type="NCBI Taxonomy" id="1705578"/>
    <lineage>
        <taxon>Bacteria</taxon>
        <taxon>Bacillati</taxon>
        <taxon>Bacillota</taxon>
        <taxon>Clostridia</taxon>
        <taxon>Eubacteriales</taxon>
        <taxon>Clostridiaceae</taxon>
        <taxon>Clostridium</taxon>
    </lineage>
</organism>
<keyword evidence="4" id="KW-1185">Reference proteome</keyword>
<proteinExistence type="predicted"/>
<dbReference type="AlphaFoldDB" id="A0A166SMP0"/>
<evidence type="ECO:0000313" key="2">
    <source>
        <dbReference type="EMBL" id="OBR91289.1"/>
    </source>
</evidence>
<sequence>MADTIILLEISPKLGNYRIIKRWVKQRLGIEECIYNPRYQMLKCMLQWSKNYNEGKDNLKDRISPYKEKVITLKNNKDIHIFLEECLNTKKLA</sequence>
<dbReference type="Proteomes" id="UP000077384">
    <property type="component" value="Unassembled WGS sequence"/>
</dbReference>